<dbReference type="EMBL" id="GEDC01020517">
    <property type="protein sequence ID" value="JAS16781.1"/>
    <property type="molecule type" value="Transcribed_RNA"/>
</dbReference>
<name>A0A1B6CTS9_9HEMI</name>
<gene>
    <name evidence="2" type="ORF">g.31552</name>
    <name evidence="1" type="ORF">g.31553</name>
</gene>
<protein>
    <submittedName>
        <fullName evidence="2">Uncharacterized protein</fullName>
    </submittedName>
</protein>
<evidence type="ECO:0000313" key="2">
    <source>
        <dbReference type="EMBL" id="JAS16781.1"/>
    </source>
</evidence>
<organism evidence="2">
    <name type="scientific">Clastoptera arizonana</name>
    <name type="common">Arizona spittle bug</name>
    <dbReference type="NCBI Taxonomy" id="38151"/>
    <lineage>
        <taxon>Eukaryota</taxon>
        <taxon>Metazoa</taxon>
        <taxon>Ecdysozoa</taxon>
        <taxon>Arthropoda</taxon>
        <taxon>Hexapoda</taxon>
        <taxon>Insecta</taxon>
        <taxon>Pterygota</taxon>
        <taxon>Neoptera</taxon>
        <taxon>Paraneoptera</taxon>
        <taxon>Hemiptera</taxon>
        <taxon>Auchenorrhyncha</taxon>
        <taxon>Cercopoidea</taxon>
        <taxon>Clastopteridae</taxon>
        <taxon>Clastoptera</taxon>
    </lineage>
</organism>
<sequence length="285" mass="31721">MYSSLSMDKSAYTTKLQNSKRTSLDLPVSKYSPSKSVVSYPFAIKEELLVDVKKEPNTKYLPCNERLIKSDQDPRLCVQMSYSCSEINSMVSLQNIQSLNNNCSNRGSMVNCTQDISAIPLEKLSLNEKKIHQSDLDMDHKSVPILNNSQQETISPIKSFSESVFPMSETSEVFEYTNPNADCITSTTEDDTFYSPLEELSVSTLSLSIDLPTESISNIDTNMSYSLCCDVFTSGEIEDTNSVLGEDLVVDKTDDRPVSRDQTPADITVACTNLPKQTITNCFPI</sequence>
<proteinExistence type="predicted"/>
<accession>A0A1B6CTS9</accession>
<dbReference type="AlphaFoldDB" id="A0A1B6CTS9"/>
<evidence type="ECO:0000313" key="1">
    <source>
        <dbReference type="EMBL" id="JAS12673.1"/>
    </source>
</evidence>
<dbReference type="EMBL" id="GEDC01024625">
    <property type="protein sequence ID" value="JAS12673.1"/>
    <property type="molecule type" value="Transcribed_RNA"/>
</dbReference>
<reference evidence="2" key="1">
    <citation type="submission" date="2015-12" db="EMBL/GenBank/DDBJ databases">
        <title>De novo transcriptome assembly of four potential Pierce s Disease insect vectors from Arizona vineyards.</title>
        <authorList>
            <person name="Tassone E.E."/>
        </authorList>
    </citation>
    <scope>NUCLEOTIDE SEQUENCE</scope>
</reference>